<feature type="compositionally biased region" description="Polar residues" evidence="1">
    <location>
        <begin position="1"/>
        <end position="10"/>
    </location>
</feature>
<organism evidence="3 4">
    <name type="scientific">Sphaerotilus mobilis</name>
    <dbReference type="NCBI Taxonomy" id="47994"/>
    <lineage>
        <taxon>Bacteria</taxon>
        <taxon>Pseudomonadati</taxon>
        <taxon>Pseudomonadota</taxon>
        <taxon>Betaproteobacteria</taxon>
        <taxon>Burkholderiales</taxon>
        <taxon>Sphaerotilaceae</taxon>
        <taxon>Sphaerotilus</taxon>
    </lineage>
</organism>
<keyword evidence="3" id="KW-0282">Flagellum</keyword>
<feature type="compositionally biased region" description="Basic and acidic residues" evidence="1">
    <location>
        <begin position="107"/>
        <end position="128"/>
    </location>
</feature>
<reference evidence="3 4" key="1">
    <citation type="submission" date="2019-02" db="EMBL/GenBank/DDBJ databases">
        <title>Genomic Encyclopedia of Type Strains, Phase IV (KMG-IV): sequencing the most valuable type-strain genomes for metagenomic binning, comparative biology and taxonomic classification.</title>
        <authorList>
            <person name="Goeker M."/>
        </authorList>
    </citation>
    <scope>NUCLEOTIDE SEQUENCE [LARGE SCALE GENOMIC DNA]</scope>
    <source>
        <strain evidence="3 4">DSM 10617</strain>
    </source>
</reference>
<dbReference type="InterPro" id="IPR021136">
    <property type="entry name" value="Flagellar_hook_control-like_C"/>
</dbReference>
<evidence type="ECO:0000313" key="4">
    <source>
        <dbReference type="Proteomes" id="UP000293433"/>
    </source>
</evidence>
<dbReference type="Gene3D" id="3.30.750.140">
    <property type="match status" value="1"/>
</dbReference>
<dbReference type="InterPro" id="IPR038610">
    <property type="entry name" value="FliK-like_C_sf"/>
</dbReference>
<feature type="compositionally biased region" description="Low complexity" evidence="1">
    <location>
        <begin position="175"/>
        <end position="184"/>
    </location>
</feature>
<dbReference type="OrthoDB" id="9157214at2"/>
<dbReference type="InterPro" id="IPR052563">
    <property type="entry name" value="FliK"/>
</dbReference>
<dbReference type="PANTHER" id="PTHR37533">
    <property type="entry name" value="FLAGELLAR HOOK-LENGTH CONTROL PROTEIN"/>
    <property type="match status" value="1"/>
</dbReference>
<feature type="compositionally biased region" description="Low complexity" evidence="1">
    <location>
        <begin position="53"/>
        <end position="106"/>
    </location>
</feature>
<feature type="region of interest" description="Disordered" evidence="1">
    <location>
        <begin position="413"/>
        <end position="473"/>
    </location>
</feature>
<gene>
    <name evidence="3" type="ORF">EV685_3808</name>
</gene>
<feature type="region of interest" description="Disordered" evidence="1">
    <location>
        <begin position="1"/>
        <end position="267"/>
    </location>
</feature>
<keyword evidence="3" id="KW-0966">Cell projection</keyword>
<dbReference type="CDD" id="cd17470">
    <property type="entry name" value="T3SS_Flik_C"/>
    <property type="match status" value="1"/>
</dbReference>
<name>A0A4Q7LAR4_9BURK</name>
<sequence length="501" mass="48672">MSSPSLSALSAETARLDRQAASRSGRDEGTPSGGFSALLTQAQQGRAGEADARAATLQRQLQERAAAAPKPASAPAPATRPATPSNPSMNASTNASTNTAAQAARTQEQRQTEQRRAEASRGERARDVADDEDGAPVDEPAAEPTRSDPSAASGATPTWLMHTVVRSTMRGGAAGQSSADTTSGAAGGTAGASAAPIGPGSGGTGERAGPLAAGGWAGGTGLGGLGGQPGQTGPAELKAGRSGPDGPADAAGLSGVKPGAPGNAEAAAAGRDAAGAISLGEAFQAVPGPESFAGQLAALATAQAAPTAASNTGSGPIGHPVEAQIDTPLDAPGFGEAVMHTVARLAGDGAQEIKLHLNPVEMGPIQIRIAIESGQARIEFGAAAEATRQALEQAMPALAESLQADGLNLAAGSGVAPTTDPTLAGQASGNLSAWSGGSGQPGQGQPGPGQRGLSDGRSPVAGNAHSAATGVAAPVGHELRTGWAGTTRPGNGALRALDLYA</sequence>
<proteinExistence type="predicted"/>
<dbReference type="Proteomes" id="UP000293433">
    <property type="component" value="Unassembled WGS sequence"/>
</dbReference>
<comment type="caution">
    <text evidence="3">The sequence shown here is derived from an EMBL/GenBank/DDBJ whole genome shotgun (WGS) entry which is preliminary data.</text>
</comment>
<keyword evidence="4" id="KW-1185">Reference proteome</keyword>
<evidence type="ECO:0000256" key="1">
    <source>
        <dbReference type="SAM" id="MobiDB-lite"/>
    </source>
</evidence>
<protein>
    <submittedName>
        <fullName evidence="3">Flagellar hook-length control protein FliK</fullName>
    </submittedName>
</protein>
<feature type="compositionally biased region" description="Polar residues" evidence="1">
    <location>
        <begin position="147"/>
        <end position="156"/>
    </location>
</feature>
<dbReference type="RefSeq" id="WP_130483609.1">
    <property type="nucleotide sequence ID" value="NZ_SGWV01000012.1"/>
</dbReference>
<feature type="compositionally biased region" description="Polar residues" evidence="1">
    <location>
        <begin position="419"/>
        <end position="433"/>
    </location>
</feature>
<keyword evidence="3" id="KW-0969">Cilium</keyword>
<feature type="compositionally biased region" description="Gly residues" evidence="1">
    <location>
        <begin position="436"/>
        <end position="450"/>
    </location>
</feature>
<feature type="region of interest" description="Disordered" evidence="1">
    <location>
        <begin position="482"/>
        <end position="501"/>
    </location>
</feature>
<dbReference type="PANTHER" id="PTHR37533:SF2">
    <property type="entry name" value="FLAGELLAR HOOK-LENGTH CONTROL PROTEIN"/>
    <property type="match status" value="1"/>
</dbReference>
<feature type="compositionally biased region" description="Basic and acidic residues" evidence="1">
    <location>
        <begin position="14"/>
        <end position="29"/>
    </location>
</feature>
<feature type="compositionally biased region" description="Gly residues" evidence="1">
    <location>
        <begin position="215"/>
        <end position="230"/>
    </location>
</feature>
<accession>A0A4Q7LAR4</accession>
<dbReference type="Pfam" id="PF02120">
    <property type="entry name" value="Flg_hook"/>
    <property type="match status" value="1"/>
</dbReference>
<evidence type="ECO:0000259" key="2">
    <source>
        <dbReference type="Pfam" id="PF02120"/>
    </source>
</evidence>
<dbReference type="EMBL" id="SGWV01000012">
    <property type="protein sequence ID" value="RZS47598.1"/>
    <property type="molecule type" value="Genomic_DNA"/>
</dbReference>
<feature type="domain" description="Flagellar hook-length control protein-like C-terminal" evidence="2">
    <location>
        <begin position="342"/>
        <end position="410"/>
    </location>
</feature>
<evidence type="ECO:0000313" key="3">
    <source>
        <dbReference type="EMBL" id="RZS47598.1"/>
    </source>
</evidence>
<dbReference type="AlphaFoldDB" id="A0A4Q7LAR4"/>